<organism evidence="1 2">
    <name type="scientific">Tachysurus vachellii</name>
    <name type="common">Darkbarbel catfish</name>
    <name type="synonym">Pelteobagrus vachellii</name>
    <dbReference type="NCBI Taxonomy" id="175792"/>
    <lineage>
        <taxon>Eukaryota</taxon>
        <taxon>Metazoa</taxon>
        <taxon>Chordata</taxon>
        <taxon>Craniata</taxon>
        <taxon>Vertebrata</taxon>
        <taxon>Euteleostomi</taxon>
        <taxon>Actinopterygii</taxon>
        <taxon>Neopterygii</taxon>
        <taxon>Teleostei</taxon>
        <taxon>Ostariophysi</taxon>
        <taxon>Siluriformes</taxon>
        <taxon>Bagridae</taxon>
        <taxon>Tachysurus</taxon>
    </lineage>
</organism>
<dbReference type="Proteomes" id="UP001187315">
    <property type="component" value="Unassembled WGS sequence"/>
</dbReference>
<keyword evidence="2" id="KW-1185">Reference proteome</keyword>
<accession>A0AA88MZA2</accession>
<evidence type="ECO:0000313" key="2">
    <source>
        <dbReference type="Proteomes" id="UP001187315"/>
    </source>
</evidence>
<comment type="caution">
    <text evidence="1">The sequence shown here is derived from an EMBL/GenBank/DDBJ whole genome shotgun (WGS) entry which is preliminary data.</text>
</comment>
<gene>
    <name evidence="1" type="ORF">Q7C36_010145</name>
</gene>
<protein>
    <submittedName>
        <fullName evidence="1">Uncharacterized protein</fullName>
    </submittedName>
</protein>
<evidence type="ECO:0000313" key="1">
    <source>
        <dbReference type="EMBL" id="KAK2848463.1"/>
    </source>
</evidence>
<dbReference type="AlphaFoldDB" id="A0AA88MZA2"/>
<dbReference type="EMBL" id="JAVHJS010000009">
    <property type="protein sequence ID" value="KAK2848463.1"/>
    <property type="molecule type" value="Genomic_DNA"/>
</dbReference>
<name>A0AA88MZA2_TACVA</name>
<sequence>MPAEKAPQIAITPRDLTTQAAVSEEPEDVINKSTETVETKMAFVSVEDPTELMTAVPDPESKHDTLMGFSQEVSTKIEFSIPESPAEPVSIPCEPLTTEDHSIPEHLELGAEAAICDVAALTIKNKGVSGQDESDQ</sequence>
<proteinExistence type="predicted"/>
<reference evidence="1" key="1">
    <citation type="submission" date="2023-08" db="EMBL/GenBank/DDBJ databases">
        <title>Pelteobagrus vachellii genome.</title>
        <authorList>
            <person name="Liu H."/>
        </authorList>
    </citation>
    <scope>NUCLEOTIDE SEQUENCE</scope>
    <source>
        <strain evidence="1">PRFRI_2022a</strain>
        <tissue evidence="1">Muscle</tissue>
    </source>
</reference>